<evidence type="ECO:0000313" key="2">
    <source>
        <dbReference type="EMBL" id="SAM85263.1"/>
    </source>
</evidence>
<dbReference type="EMBL" id="LT558133">
    <property type="protein sequence ID" value="SAM85263.1"/>
    <property type="molecule type" value="Genomic_DNA"/>
</dbReference>
<name>A0A1K0HJN8_9BASI</name>
<keyword evidence="5" id="KW-1185">Reference proteome</keyword>
<dbReference type="Proteomes" id="UP000179920">
    <property type="component" value="Chromosome XVII"/>
</dbReference>
<reference evidence="3" key="3">
    <citation type="submission" date="2018-08" db="EMBL/GenBank/DDBJ databases">
        <authorList>
            <person name="Guldener U."/>
        </authorList>
    </citation>
    <scope>NUCLEOTIDE SEQUENCE</scope>
    <source>
        <strain evidence="3">UB2</strain>
    </source>
</reference>
<dbReference type="EMBL" id="ULHB01000019">
    <property type="protein sequence ID" value="SYW76644.1"/>
    <property type="molecule type" value="Genomic_DNA"/>
</dbReference>
<reference evidence="4" key="1">
    <citation type="submission" date="2016-04" db="EMBL/GenBank/DDBJ databases">
        <authorList>
            <person name="Guldener U."/>
            <person name="Guldener U."/>
        </authorList>
    </citation>
    <scope>NUCLEOTIDE SEQUENCE [LARGE SCALE GENOMIC DNA]</scope>
    <source>
        <strain evidence="4">UB2112</strain>
    </source>
</reference>
<sequence>MTRDLLSYWLIFTTLLLSTLLALPLPIPPTPLSSELDRILSTAEIELPPFSSLIDDAKEAKQAAHELITQTQKARIAIASHVLSAPHPAEAPSAVEHARKLQDELMDHVQQHLYSQLDQVRNSGGKVEDLEWELHRGFATGVVESKPPAFTQSVLKPEMMTTGKGRMEKVKAALENLNPVAAIRRFLIRRVLRKMSSTPVSPSILPTENPIPRNVDQLRARLSSIAALRSIQSSSAAADAMDAAAAQKIESTMPIQSNLVLEKPLEKPAKMVKKKKVGPWDETRTGWKWTRTYNQKSRVDDWSDIRIPGMA</sequence>
<evidence type="ECO:0000313" key="5">
    <source>
        <dbReference type="Proteomes" id="UP000658997"/>
    </source>
</evidence>
<organism evidence="2 4">
    <name type="scientific">Ustilago bromivora</name>
    <dbReference type="NCBI Taxonomy" id="307758"/>
    <lineage>
        <taxon>Eukaryota</taxon>
        <taxon>Fungi</taxon>
        <taxon>Dikarya</taxon>
        <taxon>Basidiomycota</taxon>
        <taxon>Ustilaginomycotina</taxon>
        <taxon>Ustilaginomycetes</taxon>
        <taxon>Ustilaginales</taxon>
        <taxon>Ustilaginaceae</taxon>
        <taxon>Ustilago</taxon>
    </lineage>
</organism>
<protein>
    <submittedName>
        <fullName evidence="2">Uncharacterized protein</fullName>
    </submittedName>
</protein>
<proteinExistence type="predicted"/>
<keyword evidence="1" id="KW-0732">Signal</keyword>
<dbReference type="AlphaFoldDB" id="A0A1K0HJN8"/>
<reference evidence="2" key="2">
    <citation type="submission" date="2016-04" db="EMBL/GenBank/DDBJ databases">
        <authorList>
            <person name="Evans L.H."/>
            <person name="Alamgir A."/>
            <person name="Owens N."/>
            <person name="Weber N.D."/>
            <person name="Virtaneva K."/>
            <person name="Barbian K."/>
            <person name="Babar A."/>
            <person name="Rosenke K."/>
        </authorList>
    </citation>
    <scope>NUCLEOTIDE SEQUENCE</scope>
    <source>
        <strain evidence="2">UB2112</strain>
    </source>
</reference>
<evidence type="ECO:0000256" key="1">
    <source>
        <dbReference type="SAM" id="SignalP"/>
    </source>
</evidence>
<feature type="signal peptide" evidence="1">
    <location>
        <begin position="1"/>
        <end position="22"/>
    </location>
</feature>
<dbReference type="OrthoDB" id="2553323at2759"/>
<dbReference type="Proteomes" id="UP000658997">
    <property type="component" value="Unassembled WGS sequence"/>
</dbReference>
<evidence type="ECO:0000313" key="3">
    <source>
        <dbReference type="EMBL" id="SYW76644.1"/>
    </source>
</evidence>
<accession>A0A1K0HJN8</accession>
<evidence type="ECO:0000313" key="4">
    <source>
        <dbReference type="Proteomes" id="UP000179920"/>
    </source>
</evidence>
<gene>
    <name evidence="3" type="ORF">UBRO2_01481</name>
    <name evidence="2" type="ORF">UBRO_07519</name>
</gene>
<feature type="chain" id="PRO_5038218883" evidence="1">
    <location>
        <begin position="23"/>
        <end position="311"/>
    </location>
</feature>